<evidence type="ECO:0000256" key="1">
    <source>
        <dbReference type="SAM" id="MobiDB-lite"/>
    </source>
</evidence>
<gene>
    <name evidence="2" type="ORF">LHGZ1_0653</name>
</gene>
<sequence>MNDRLASQHRPRVLRRRGRPYAKPGWSSKPGHLTPSRQSSLFHKTTITR</sequence>
<name>A0A248LG65_9NEIS</name>
<dbReference type="AlphaFoldDB" id="A0A248LG65"/>
<feature type="compositionally biased region" description="Polar residues" evidence="1">
    <location>
        <begin position="35"/>
        <end position="49"/>
    </location>
</feature>
<dbReference type="EMBL" id="CP022115">
    <property type="protein sequence ID" value="ASJ23484.1"/>
    <property type="molecule type" value="Genomic_DNA"/>
</dbReference>
<protein>
    <submittedName>
        <fullName evidence="2">Uncharacterized protein</fullName>
    </submittedName>
</protein>
<feature type="compositionally biased region" description="Basic residues" evidence="1">
    <location>
        <begin position="7"/>
        <end position="20"/>
    </location>
</feature>
<dbReference type="Proteomes" id="UP000197424">
    <property type="component" value="Chromosome"/>
</dbReference>
<organism evidence="2 3">
    <name type="scientific">Laribacter hongkongensis</name>
    <dbReference type="NCBI Taxonomy" id="168471"/>
    <lineage>
        <taxon>Bacteria</taxon>
        <taxon>Pseudomonadati</taxon>
        <taxon>Pseudomonadota</taxon>
        <taxon>Betaproteobacteria</taxon>
        <taxon>Neisseriales</taxon>
        <taxon>Aquaspirillaceae</taxon>
        <taxon>Laribacter</taxon>
    </lineage>
</organism>
<reference evidence="3" key="1">
    <citation type="submission" date="2017-06" db="EMBL/GenBank/DDBJ databases">
        <title>Whole genome sequence of Laribacter hongkongensis LHGZ1.</title>
        <authorList>
            <person name="Chen D."/>
            <person name="Wu H."/>
            <person name="Chen J."/>
        </authorList>
    </citation>
    <scope>NUCLEOTIDE SEQUENCE [LARGE SCALE GENOMIC DNA]</scope>
    <source>
        <strain evidence="3">LHGZ1</strain>
    </source>
</reference>
<evidence type="ECO:0000313" key="3">
    <source>
        <dbReference type="Proteomes" id="UP000197424"/>
    </source>
</evidence>
<proteinExistence type="predicted"/>
<evidence type="ECO:0000313" key="2">
    <source>
        <dbReference type="EMBL" id="ASJ23484.1"/>
    </source>
</evidence>
<feature type="region of interest" description="Disordered" evidence="1">
    <location>
        <begin position="1"/>
        <end position="49"/>
    </location>
</feature>
<accession>A0A248LG65</accession>